<keyword evidence="6" id="KW-1185">Reference proteome</keyword>
<dbReference type="SMART" id="SM00658">
    <property type="entry name" value="RPOL8c"/>
    <property type="match status" value="1"/>
</dbReference>
<evidence type="ECO:0000313" key="5">
    <source>
        <dbReference type="EMBL" id="PXF47776.1"/>
    </source>
</evidence>
<comment type="caution">
    <text evidence="5">The sequence shown here is derived from an EMBL/GenBank/DDBJ whole genome shotgun (WGS) entry which is preliminary data.</text>
</comment>
<dbReference type="Proteomes" id="UP000247409">
    <property type="component" value="Unassembled WGS sequence"/>
</dbReference>
<dbReference type="InterPro" id="IPR005570">
    <property type="entry name" value="RPABC3"/>
</dbReference>
<dbReference type="GO" id="GO:0005665">
    <property type="term" value="C:RNA polymerase II, core complex"/>
    <property type="evidence" value="ECO:0007669"/>
    <property type="project" value="UniProtKB-UniRule"/>
</dbReference>
<dbReference type="GO" id="GO:0003899">
    <property type="term" value="F:DNA-directed RNA polymerase activity"/>
    <property type="evidence" value="ECO:0007669"/>
    <property type="project" value="UniProtKB-UniRule"/>
</dbReference>
<keyword evidence="5" id="KW-0804">Transcription</keyword>
<proteinExistence type="inferred from homology"/>
<dbReference type="OrthoDB" id="20018at2759"/>
<dbReference type="PANTHER" id="PTHR10917">
    <property type="entry name" value="DNA-DIRECTED RNA POLYMERASES I, II, AND III SUBUNIT RPABC3"/>
    <property type="match status" value="1"/>
</dbReference>
<dbReference type="Gene3D" id="2.40.50.140">
    <property type="entry name" value="Nucleic acid-binding proteins"/>
    <property type="match status" value="1"/>
</dbReference>
<keyword evidence="5" id="KW-0240">DNA-directed RNA polymerase</keyword>
<dbReference type="PANTHER" id="PTHR10917:SF0">
    <property type="entry name" value="DNA-DIRECTED RNA POLYMERASES I, II, AND III SUBUNIT RPABC3"/>
    <property type="match status" value="1"/>
</dbReference>
<reference evidence="5 6" key="1">
    <citation type="journal article" date="2018" name="Mol. Biol. Evol.">
        <title>Analysis of the draft genome of the red seaweed Gracilariopsis chorda provides insights into genome size evolution in Rhodophyta.</title>
        <authorList>
            <person name="Lee J."/>
            <person name="Yang E.C."/>
            <person name="Graf L."/>
            <person name="Yang J.H."/>
            <person name="Qiu H."/>
            <person name="Zel Zion U."/>
            <person name="Chan C.X."/>
            <person name="Stephens T.G."/>
            <person name="Weber A.P.M."/>
            <person name="Boo G.H."/>
            <person name="Boo S.M."/>
            <person name="Kim K.M."/>
            <person name="Shin Y."/>
            <person name="Jung M."/>
            <person name="Lee S.J."/>
            <person name="Yim H.S."/>
            <person name="Lee J.H."/>
            <person name="Bhattacharya D."/>
            <person name="Yoon H.S."/>
        </authorList>
    </citation>
    <scope>NUCLEOTIDE SEQUENCE [LARGE SCALE GENOMIC DNA]</scope>
    <source>
        <strain evidence="5 6">SKKU-2015</strain>
        <tissue evidence="5">Whole body</tissue>
    </source>
</reference>
<protein>
    <recommendedName>
        <fullName evidence="4">DNA-directed RNA polymerases I, II, and III subunit RPABC3</fullName>
    </recommendedName>
</protein>
<evidence type="ECO:0000256" key="2">
    <source>
        <dbReference type="ARBA" id="ARBA00008912"/>
    </source>
</evidence>
<dbReference type="STRING" id="448386.A0A2V3J036"/>
<dbReference type="SUPFAM" id="SSF50249">
    <property type="entry name" value="Nucleic acid-binding proteins"/>
    <property type="match status" value="1"/>
</dbReference>
<evidence type="ECO:0000256" key="3">
    <source>
        <dbReference type="ARBA" id="ARBA00023242"/>
    </source>
</evidence>
<keyword evidence="3 4" id="KW-0539">Nucleus</keyword>
<dbReference type="GO" id="GO:0005666">
    <property type="term" value="C:RNA polymerase III complex"/>
    <property type="evidence" value="ECO:0007669"/>
    <property type="project" value="TreeGrafter"/>
</dbReference>
<dbReference type="InterPro" id="IPR012340">
    <property type="entry name" value="NA-bd_OB-fold"/>
</dbReference>
<dbReference type="GO" id="GO:0005736">
    <property type="term" value="C:RNA polymerase I complex"/>
    <property type="evidence" value="ECO:0007669"/>
    <property type="project" value="TreeGrafter"/>
</dbReference>
<evidence type="ECO:0000256" key="4">
    <source>
        <dbReference type="PIRNR" id="PIRNR000779"/>
    </source>
</evidence>
<evidence type="ECO:0000313" key="6">
    <source>
        <dbReference type="Proteomes" id="UP000247409"/>
    </source>
</evidence>
<comment type="similarity">
    <text evidence="2 4">Belongs to the eukaryotic RPB8 RNA polymerase subunit family.</text>
</comment>
<gene>
    <name evidence="5" type="ORF">BWQ96_02458</name>
</gene>
<name>A0A2V3J036_9FLOR</name>
<dbReference type="PIRSF" id="PIRSF000779">
    <property type="entry name" value="RNA_pol_Rpb8"/>
    <property type="match status" value="1"/>
</dbReference>
<dbReference type="EMBL" id="NBIV01000020">
    <property type="protein sequence ID" value="PXF47776.1"/>
    <property type="molecule type" value="Genomic_DNA"/>
</dbReference>
<dbReference type="AlphaFoldDB" id="A0A2V3J036"/>
<dbReference type="GO" id="GO:0006351">
    <property type="term" value="P:DNA-templated transcription"/>
    <property type="evidence" value="ECO:0007669"/>
    <property type="project" value="UniProtKB-UniRule"/>
</dbReference>
<organism evidence="5 6">
    <name type="scientific">Gracilariopsis chorda</name>
    <dbReference type="NCBI Taxonomy" id="448386"/>
    <lineage>
        <taxon>Eukaryota</taxon>
        <taxon>Rhodophyta</taxon>
        <taxon>Florideophyceae</taxon>
        <taxon>Rhodymeniophycidae</taxon>
        <taxon>Gracilariales</taxon>
        <taxon>Gracilariaceae</taxon>
        <taxon>Gracilariopsis</taxon>
    </lineage>
</organism>
<comment type="subcellular location">
    <subcellularLocation>
        <location evidence="1">Nucleus</location>
    </subcellularLocation>
</comment>
<comment type="function">
    <text evidence="4">DNA-dependent RNA polymerase catalyzes the transcription of DNA into RNA using the four ribonucleoside triphosphates as substrates. Common component of RNA polymerases I, II and III which synthesize ribosomal RNA precursors, mRNA precursors and many functional non-coding RNAs, and small RNAs, such as 5S rRNA and tRNAs, respectively.</text>
</comment>
<dbReference type="Pfam" id="PF03870">
    <property type="entry name" value="RNA_pol_Rpb8"/>
    <property type="match status" value="1"/>
</dbReference>
<evidence type="ECO:0000256" key="1">
    <source>
        <dbReference type="ARBA" id="ARBA00004123"/>
    </source>
</evidence>
<sequence>MAGIIFSDSFKIRRLDWDEKTKSVIKKFDKVSRIEGKSEAYDTELVLDVNTEIYPVSADEVIDILITERLEDTPPNPDDPEGYNPIKPLGDRADAYEYIMHGKIFKYHEERQRANIYFSFGGLLMKLHGESNILLSHIFRVDADVYLFVRKK</sequence>
<accession>A0A2V3J036</accession>